<dbReference type="STRING" id="370764.SAMN04489810_3404"/>
<evidence type="ECO:0000256" key="1">
    <source>
        <dbReference type="ARBA" id="ARBA00022801"/>
    </source>
</evidence>
<dbReference type="GO" id="GO:0043419">
    <property type="term" value="P:urea catabolic process"/>
    <property type="evidence" value="ECO:0007669"/>
    <property type="project" value="InterPro"/>
</dbReference>
<dbReference type="InterPro" id="IPR002026">
    <property type="entry name" value="Urease_gamma/gamma-beta_su"/>
</dbReference>
<keyword evidence="1 3" id="KW-0378">Hydrolase</keyword>
<evidence type="ECO:0000313" key="5">
    <source>
        <dbReference type="Proteomes" id="UP000199009"/>
    </source>
</evidence>
<evidence type="ECO:0000256" key="2">
    <source>
        <dbReference type="ARBA" id="ARBA00047778"/>
    </source>
</evidence>
<dbReference type="PANTHER" id="PTHR33569:SF1">
    <property type="entry name" value="UREASE"/>
    <property type="match status" value="1"/>
</dbReference>
<accession>A0A1G8DP01</accession>
<evidence type="ECO:0000256" key="3">
    <source>
        <dbReference type="RuleBase" id="RU003850"/>
    </source>
</evidence>
<dbReference type="NCBIfam" id="TIGR00193">
    <property type="entry name" value="urease_gam"/>
    <property type="match status" value="1"/>
</dbReference>
<reference evidence="4 5" key="1">
    <citation type="submission" date="2016-10" db="EMBL/GenBank/DDBJ databases">
        <authorList>
            <person name="de Groot N.N."/>
        </authorList>
    </citation>
    <scope>NUCLEOTIDE SEQUENCE [LARGE SCALE GENOMIC DNA]</scope>
    <source>
        <strain evidence="4 5">DSM 23142</strain>
    </source>
</reference>
<gene>
    <name evidence="4" type="ORF">SAMN04489810_3404</name>
</gene>
<protein>
    <recommendedName>
        <fullName evidence="3">Urease subunit gamma</fullName>
        <ecNumber evidence="3">3.5.1.5</ecNumber>
    </recommendedName>
</protein>
<dbReference type="Proteomes" id="UP000199009">
    <property type="component" value="Chromosome I"/>
</dbReference>
<dbReference type="AlphaFoldDB" id="A0A1G8DP01"/>
<dbReference type="GO" id="GO:0016151">
    <property type="term" value="F:nickel cation binding"/>
    <property type="evidence" value="ECO:0007669"/>
    <property type="project" value="InterPro"/>
</dbReference>
<dbReference type="Gene3D" id="3.30.280.10">
    <property type="entry name" value="Urease, gamma-like subunit"/>
    <property type="match status" value="1"/>
</dbReference>
<dbReference type="GO" id="GO:0005737">
    <property type="term" value="C:cytoplasm"/>
    <property type="evidence" value="ECO:0007669"/>
    <property type="project" value="UniProtKB-SubCell"/>
</dbReference>
<evidence type="ECO:0000313" key="4">
    <source>
        <dbReference type="EMBL" id="SDH59443.1"/>
    </source>
</evidence>
<dbReference type="CDD" id="cd00390">
    <property type="entry name" value="Urease_gamma"/>
    <property type="match status" value="1"/>
</dbReference>
<dbReference type="Pfam" id="PF00547">
    <property type="entry name" value="Urease_gamma"/>
    <property type="match status" value="1"/>
</dbReference>
<comment type="catalytic activity">
    <reaction evidence="2 3">
        <text>urea + 2 H2O + H(+) = hydrogencarbonate + 2 NH4(+)</text>
        <dbReference type="Rhea" id="RHEA:20557"/>
        <dbReference type="ChEBI" id="CHEBI:15377"/>
        <dbReference type="ChEBI" id="CHEBI:15378"/>
        <dbReference type="ChEBI" id="CHEBI:16199"/>
        <dbReference type="ChEBI" id="CHEBI:17544"/>
        <dbReference type="ChEBI" id="CHEBI:28938"/>
        <dbReference type="EC" id="3.5.1.5"/>
    </reaction>
</comment>
<dbReference type="NCBIfam" id="NF009712">
    <property type="entry name" value="PRK13241.1"/>
    <property type="match status" value="1"/>
</dbReference>
<proteinExistence type="inferred from homology"/>
<dbReference type="InterPro" id="IPR050069">
    <property type="entry name" value="Urease_subunit"/>
</dbReference>
<sequence length="120" mass="13261">MNAGIRGLVPVEHEKLEPCMDLTPREIDKLYVYQVAELARRRRDRGTKLNISEAQALVTEAILEAARDGKSVADCMELGKKVVTVDECMPGVRERITLLQVEATFPDGTKLVSCHDPIAG</sequence>
<dbReference type="InterPro" id="IPR036463">
    <property type="entry name" value="Urease_gamma_sf"/>
</dbReference>
<dbReference type="PANTHER" id="PTHR33569">
    <property type="entry name" value="UREASE"/>
    <property type="match status" value="1"/>
</dbReference>
<comment type="similarity">
    <text evidence="3">Belongs to the urease gamma subunit family.</text>
</comment>
<dbReference type="EC" id="3.5.1.5" evidence="3"/>
<dbReference type="SUPFAM" id="SSF54111">
    <property type="entry name" value="Urease, gamma-subunit"/>
    <property type="match status" value="1"/>
</dbReference>
<keyword evidence="5" id="KW-1185">Reference proteome</keyword>
<comment type="subcellular location">
    <subcellularLocation>
        <location evidence="3">Cytoplasm</location>
    </subcellularLocation>
</comment>
<organism evidence="4 5">
    <name type="scientific">Microbacterium pygmaeum</name>
    <dbReference type="NCBI Taxonomy" id="370764"/>
    <lineage>
        <taxon>Bacteria</taxon>
        <taxon>Bacillati</taxon>
        <taxon>Actinomycetota</taxon>
        <taxon>Actinomycetes</taxon>
        <taxon>Micrococcales</taxon>
        <taxon>Microbacteriaceae</taxon>
        <taxon>Microbacterium</taxon>
    </lineage>
</organism>
<dbReference type="GO" id="GO:0009039">
    <property type="term" value="F:urease activity"/>
    <property type="evidence" value="ECO:0007669"/>
    <property type="project" value="UniProtKB-EC"/>
</dbReference>
<dbReference type="EMBL" id="LT629692">
    <property type="protein sequence ID" value="SDH59443.1"/>
    <property type="molecule type" value="Genomic_DNA"/>
</dbReference>
<name>A0A1G8DP01_9MICO</name>